<feature type="region of interest" description="Disordered" evidence="1">
    <location>
        <begin position="807"/>
        <end position="836"/>
    </location>
</feature>
<feature type="compositionally biased region" description="Basic residues" evidence="1">
    <location>
        <begin position="810"/>
        <end position="833"/>
    </location>
</feature>
<feature type="region of interest" description="Disordered" evidence="1">
    <location>
        <begin position="542"/>
        <end position="569"/>
    </location>
</feature>
<organism evidence="3 4">
    <name type="scientific">Papaver nudicaule</name>
    <name type="common">Iceland poppy</name>
    <dbReference type="NCBI Taxonomy" id="74823"/>
    <lineage>
        <taxon>Eukaryota</taxon>
        <taxon>Viridiplantae</taxon>
        <taxon>Streptophyta</taxon>
        <taxon>Embryophyta</taxon>
        <taxon>Tracheophyta</taxon>
        <taxon>Spermatophyta</taxon>
        <taxon>Magnoliopsida</taxon>
        <taxon>Ranunculales</taxon>
        <taxon>Papaveraceae</taxon>
        <taxon>Papaveroideae</taxon>
        <taxon>Papaver</taxon>
    </lineage>
</organism>
<protein>
    <recommendedName>
        <fullName evidence="2">Retrotransposon gag domain-containing protein</fullName>
    </recommendedName>
</protein>
<keyword evidence="4" id="KW-1185">Reference proteome</keyword>
<evidence type="ECO:0000256" key="1">
    <source>
        <dbReference type="SAM" id="MobiDB-lite"/>
    </source>
</evidence>
<gene>
    <name evidence="3" type="ORF">MKW94_005389</name>
</gene>
<evidence type="ECO:0000313" key="4">
    <source>
        <dbReference type="Proteomes" id="UP001177140"/>
    </source>
</evidence>
<evidence type="ECO:0000313" key="3">
    <source>
        <dbReference type="EMBL" id="MCL7043919.1"/>
    </source>
</evidence>
<feature type="compositionally biased region" description="Low complexity" evidence="1">
    <location>
        <begin position="390"/>
        <end position="412"/>
    </location>
</feature>
<dbReference type="AlphaFoldDB" id="A0AA42AXT2"/>
<reference evidence="3" key="1">
    <citation type="submission" date="2022-03" db="EMBL/GenBank/DDBJ databases">
        <title>A functionally conserved STORR gene fusion in Papaver species that diverged 16.8 million years ago.</title>
        <authorList>
            <person name="Catania T."/>
        </authorList>
    </citation>
    <scope>NUCLEOTIDE SEQUENCE</scope>
    <source>
        <strain evidence="3">S-191538</strain>
    </source>
</reference>
<dbReference type="Proteomes" id="UP001177140">
    <property type="component" value="Unassembled WGS sequence"/>
</dbReference>
<dbReference type="Pfam" id="PF03732">
    <property type="entry name" value="Retrotrans_gag"/>
    <property type="match status" value="1"/>
</dbReference>
<feature type="compositionally biased region" description="Low complexity" evidence="1">
    <location>
        <begin position="981"/>
        <end position="1009"/>
    </location>
</feature>
<feature type="region of interest" description="Disordered" evidence="1">
    <location>
        <begin position="384"/>
        <end position="414"/>
    </location>
</feature>
<proteinExistence type="predicted"/>
<name>A0AA42AXT2_PAPNU</name>
<feature type="region of interest" description="Disordered" evidence="1">
    <location>
        <begin position="974"/>
        <end position="1051"/>
    </location>
</feature>
<comment type="caution">
    <text evidence="3">The sequence shown here is derived from an EMBL/GenBank/DDBJ whole genome shotgun (WGS) entry which is preliminary data.</text>
</comment>
<evidence type="ECO:0000259" key="2">
    <source>
        <dbReference type="Pfam" id="PF03732"/>
    </source>
</evidence>
<feature type="domain" description="Retrotransposon gag" evidence="2">
    <location>
        <begin position="60"/>
        <end position="138"/>
    </location>
</feature>
<feature type="region of interest" description="Disordered" evidence="1">
    <location>
        <begin position="230"/>
        <end position="254"/>
    </location>
</feature>
<sequence>MDTILDTTLDTDGHLVKEFKLLDPPVFTGSSDIAVAEEWFRLIGKKLGLMRVTDEERLILATSMLKGEASHWWDINRHTMVVEGMTWREFEDSFLERYYPFSDRNLKKIELVRLAHIGNSVEKRLASYPSYAAEMEDLESKEIADQRTCDSLREQEQKVLHGAPKEIGVEGFSVRMKNEDQDRINSANPNSELIPMHDLQPHPFSQQRLVLESQEAQHILQNQEHQLREEVQQQQRKKNGPSKKDRQRLQRRRARMKVVTVMNEAQKQQPKIAVVKVASTMKETQQPEVPFVEVTTAVKVTEQQKPDVALVEVTNEMKETAQSELGLVEFTTVMKETQQLEVAPVEILIEEQQKQLHQVLWLQAQQHPQQRNQMQQLAVVESNIEKQKHQPQQLPEQQRQQPEPVREQQPVQNFKSTEIGEVRMLSPLWELEQQVVPNGAPTKIKGENFSSGKQNGGLDTINSSNSYSEPNLMLEKVIQCGAPKVIELEARMKNEDQDRINFANPNSELIPMHDLQPHPFSQQRLVVESQEAQHILQNQEHQLREEVQQQQRKKCGPSKKDRQRLQRRRARMKVVTVMNEAQNQQPEIAVVKVATAMKETQQQKPEVPFVEVTTAVKVTEQQEPEVALMDATKQMRETAQSELGLVELTTVMKEIHPWAAPVEIRIKEQQKQLKQVLWQHAQQHLQLPNQQQQQQQQQLAFVESHIEKQKHQPQQLLEQQRQPPQPVLVQQPVQNFRSTEIGEVRMLSQPWDPEQQAVPNGAPEEIKIENFSSGKQNGALYSQEDFVVDGSRAQHVWQNKQLEEEEKGLPRLKRRRSRKKRISKKQRVRRQKRQQQQPEVALVKVISEMKVTQDQQPEIAVMDVTSEKKETQNQQSEVTLVEVTTVMKETKQQEPDVILVDATSEMKETQQQPEVALLIKNIEEKQKQLQQQWEQMQRYMHQVLSPQVQQLQQRTQQQQLALVECNLEEQKHQQHQHQHQQLKQWQQGQQQQLERQPQPEQPKQVQQHQYLEKKRKRKQYQPEVAMVEVNIEDFWANERNRKRERTKSNQF</sequence>
<accession>A0AA42AXT2</accession>
<dbReference type="InterPro" id="IPR005162">
    <property type="entry name" value="Retrotrans_gag_dom"/>
</dbReference>
<dbReference type="EMBL" id="JAJJMA010252017">
    <property type="protein sequence ID" value="MCL7043919.1"/>
    <property type="molecule type" value="Genomic_DNA"/>
</dbReference>